<evidence type="ECO:0000313" key="1">
    <source>
        <dbReference type="EMBL" id="AYV76931.1"/>
    </source>
</evidence>
<dbReference type="EMBL" id="MK072001">
    <property type="protein sequence ID" value="AYV76931.1"/>
    <property type="molecule type" value="Genomic_DNA"/>
</dbReference>
<sequence length="142" mass="15643">MYAQSTNAVWSPWNASGERIGVASNGRTYVQTPTGTYALGQAPIQVPTQGQTMGLSFRVAHPAWQAPSSPPVQIKTSQIIAVRFTKDSGGRAVKKVTKQYSDGSQKTKKYYVMKTELVKDARGTPIQSIWYWGDRTTTKKSL</sequence>
<accession>A0A3G4ZSE7</accession>
<organism evidence="1">
    <name type="scientific">Barrevirus sp</name>
    <dbReference type="NCBI Taxonomy" id="2487763"/>
    <lineage>
        <taxon>Viruses</taxon>
        <taxon>Varidnaviria</taxon>
        <taxon>Bamfordvirae</taxon>
        <taxon>Nucleocytoviricota</taxon>
        <taxon>Megaviricetes</taxon>
        <taxon>Imitervirales</taxon>
        <taxon>Mimiviridae</taxon>
        <taxon>Klosneuvirinae</taxon>
    </lineage>
</organism>
<name>A0A3G4ZSE7_9VIRU</name>
<protein>
    <submittedName>
        <fullName evidence="1">Uncharacterized protein</fullName>
    </submittedName>
</protein>
<reference evidence="1" key="1">
    <citation type="submission" date="2018-10" db="EMBL/GenBank/DDBJ databases">
        <title>Hidden diversity of soil giant viruses.</title>
        <authorList>
            <person name="Schulz F."/>
            <person name="Alteio L."/>
            <person name="Goudeau D."/>
            <person name="Ryan E.M."/>
            <person name="Malmstrom R.R."/>
            <person name="Blanchard J."/>
            <person name="Woyke T."/>
        </authorList>
    </citation>
    <scope>NUCLEOTIDE SEQUENCE</scope>
    <source>
        <strain evidence="1">BAV1</strain>
    </source>
</reference>
<proteinExistence type="predicted"/>
<gene>
    <name evidence="1" type="ORF">Barrevirus4_15</name>
</gene>